<dbReference type="PANTHER" id="PTHR43141:SF5">
    <property type="entry name" value="CYTOCHROME BD-I UBIQUINOL OXIDASE SUBUNIT 2"/>
    <property type="match status" value="1"/>
</dbReference>
<keyword evidence="6 13" id="KW-0812">Transmembrane</keyword>
<dbReference type="RefSeq" id="WP_213172683.1">
    <property type="nucleotide sequence ID" value="NZ_CP070496.1"/>
</dbReference>
<comment type="subcellular location">
    <subcellularLocation>
        <location evidence="1">Cell membrane</location>
        <topology evidence="1">Multi-pass membrane protein</topology>
    </subcellularLocation>
</comment>
<dbReference type="PIRSF" id="PIRSF000267">
    <property type="entry name" value="Cyt_oxidse_sub2"/>
    <property type="match status" value="1"/>
</dbReference>
<dbReference type="AlphaFoldDB" id="A0A895XSN1"/>
<accession>A0A895XSN1</accession>
<dbReference type="GO" id="GO:0016682">
    <property type="term" value="F:oxidoreductase activity, acting on diphenols and related substances as donors, oxygen as acceptor"/>
    <property type="evidence" value="ECO:0007669"/>
    <property type="project" value="TreeGrafter"/>
</dbReference>
<evidence type="ECO:0000256" key="9">
    <source>
        <dbReference type="ARBA" id="ARBA00022989"/>
    </source>
</evidence>
<keyword evidence="4" id="KW-1003">Cell membrane</keyword>
<evidence type="ECO:0000256" key="10">
    <source>
        <dbReference type="ARBA" id="ARBA00023004"/>
    </source>
</evidence>
<evidence type="ECO:0000256" key="2">
    <source>
        <dbReference type="ARBA" id="ARBA00007543"/>
    </source>
</evidence>
<feature type="transmembrane region" description="Helical" evidence="13">
    <location>
        <begin position="6"/>
        <end position="33"/>
    </location>
</feature>
<feature type="region of interest" description="Disordered" evidence="12">
    <location>
        <begin position="331"/>
        <end position="355"/>
    </location>
</feature>
<dbReference type="NCBIfam" id="TIGR00203">
    <property type="entry name" value="cydB"/>
    <property type="match status" value="1"/>
</dbReference>
<evidence type="ECO:0000313" key="14">
    <source>
        <dbReference type="EMBL" id="QSB06672.1"/>
    </source>
</evidence>
<keyword evidence="9 13" id="KW-1133">Transmembrane helix</keyword>
<feature type="transmembrane region" description="Helical" evidence="13">
    <location>
        <begin position="220"/>
        <end position="239"/>
    </location>
</feature>
<sequence>MDLATLWFILIVVLWLGYLFLEGFDLGVGMLLGRLPRNETERRVMINTVGPVWDGNEVWLVTAIGAMFAAFPHWYASLLSALYLPILLVVLALILRACAFEWRGKHDSDRWRTWWTACLTWGSAIIAFGVGQALAATTLGIPLDDNGNRLGGVLAGFHPLTWIGGVAAVGFALVHGALYVALKTEGDLRYRARKLSYLLIPAGLAPLATWAYLVVARAQAWPLLIGVAATVVAGAVAWWRSSVGREGQAFAAWGLALVTAIATIFTAAYPVVLPSSISSDADLTVTSAAVSDYTLTVMTWAAAFGLPVVLTYQGWTYWVFRRRLSTGHMPQVHPVRPLPAQPPDAPESEESQVRS</sequence>
<dbReference type="GO" id="GO:0005886">
    <property type="term" value="C:plasma membrane"/>
    <property type="evidence" value="ECO:0007669"/>
    <property type="project" value="UniProtKB-SubCell"/>
</dbReference>
<dbReference type="PANTHER" id="PTHR43141">
    <property type="entry name" value="CYTOCHROME BD2 SUBUNIT II"/>
    <property type="match status" value="1"/>
</dbReference>
<keyword evidence="3" id="KW-0813">Transport</keyword>
<organism evidence="14 15">
    <name type="scientific">Natronoglycomyces albus</name>
    <dbReference type="NCBI Taxonomy" id="2811108"/>
    <lineage>
        <taxon>Bacteria</taxon>
        <taxon>Bacillati</taxon>
        <taxon>Actinomycetota</taxon>
        <taxon>Actinomycetes</taxon>
        <taxon>Glycomycetales</taxon>
        <taxon>Glycomycetaceae</taxon>
        <taxon>Natronoglycomyces</taxon>
    </lineage>
</organism>
<dbReference type="EMBL" id="CP070496">
    <property type="protein sequence ID" value="QSB06672.1"/>
    <property type="molecule type" value="Genomic_DNA"/>
</dbReference>
<evidence type="ECO:0000256" key="4">
    <source>
        <dbReference type="ARBA" id="ARBA00022475"/>
    </source>
</evidence>
<feature type="compositionally biased region" description="Acidic residues" evidence="12">
    <location>
        <begin position="346"/>
        <end position="355"/>
    </location>
</feature>
<evidence type="ECO:0000256" key="8">
    <source>
        <dbReference type="ARBA" id="ARBA00022982"/>
    </source>
</evidence>
<proteinExistence type="inferred from homology"/>
<dbReference type="Proteomes" id="UP000662939">
    <property type="component" value="Chromosome"/>
</dbReference>
<feature type="transmembrane region" description="Helical" evidence="13">
    <location>
        <begin position="293"/>
        <end position="320"/>
    </location>
</feature>
<feature type="transmembrane region" description="Helical" evidence="13">
    <location>
        <begin position="194"/>
        <end position="214"/>
    </location>
</feature>
<protein>
    <submittedName>
        <fullName evidence="14">Cytochrome d ubiquinol oxidase subunit II</fullName>
    </submittedName>
</protein>
<reference evidence="14" key="1">
    <citation type="submission" date="2021-02" db="EMBL/GenBank/DDBJ databases">
        <title>Natronoglycomyces albus gen. nov., sp. nov, a haloalkaliphilic actinobacterium from a soda solonchak soil.</title>
        <authorList>
            <person name="Sorokin D.Y."/>
            <person name="Khijniak T.V."/>
            <person name="Zakharycheva A.P."/>
            <person name="Boueva O.V."/>
            <person name="Ariskina E.V."/>
            <person name="Hahnke R.L."/>
            <person name="Bunk B."/>
            <person name="Sproer C."/>
            <person name="Schumann P."/>
            <person name="Evtushenko L.I."/>
            <person name="Kublanov I.V."/>
        </authorList>
    </citation>
    <scope>NUCLEOTIDE SEQUENCE</scope>
    <source>
        <strain evidence="14">DSM 106290</strain>
    </source>
</reference>
<evidence type="ECO:0000256" key="1">
    <source>
        <dbReference type="ARBA" id="ARBA00004651"/>
    </source>
</evidence>
<keyword evidence="10" id="KW-0408">Iron</keyword>
<keyword evidence="8" id="KW-0249">Electron transport</keyword>
<evidence type="ECO:0000256" key="5">
    <source>
        <dbReference type="ARBA" id="ARBA00022617"/>
    </source>
</evidence>
<comment type="similarity">
    <text evidence="2">Belongs to the cytochrome ubiquinol oxidase subunit 2 family.</text>
</comment>
<dbReference type="GO" id="GO:0046872">
    <property type="term" value="F:metal ion binding"/>
    <property type="evidence" value="ECO:0007669"/>
    <property type="project" value="UniProtKB-KW"/>
</dbReference>
<keyword evidence="7" id="KW-0479">Metal-binding</keyword>
<keyword evidence="11 13" id="KW-0472">Membrane</keyword>
<evidence type="ECO:0000256" key="13">
    <source>
        <dbReference type="SAM" id="Phobius"/>
    </source>
</evidence>
<keyword evidence="15" id="KW-1185">Reference proteome</keyword>
<evidence type="ECO:0000256" key="3">
    <source>
        <dbReference type="ARBA" id="ARBA00022448"/>
    </source>
</evidence>
<feature type="compositionally biased region" description="Pro residues" evidence="12">
    <location>
        <begin position="336"/>
        <end position="345"/>
    </location>
</feature>
<feature type="transmembrane region" description="Helical" evidence="13">
    <location>
        <begin position="114"/>
        <end position="141"/>
    </location>
</feature>
<dbReference type="Pfam" id="PF02322">
    <property type="entry name" value="Cyt_bd_oxida_II"/>
    <property type="match status" value="1"/>
</dbReference>
<evidence type="ECO:0000256" key="6">
    <source>
        <dbReference type="ARBA" id="ARBA00022692"/>
    </source>
</evidence>
<evidence type="ECO:0000256" key="7">
    <source>
        <dbReference type="ARBA" id="ARBA00022723"/>
    </source>
</evidence>
<feature type="transmembrane region" description="Helical" evidence="13">
    <location>
        <begin position="251"/>
        <end position="273"/>
    </location>
</feature>
<name>A0A895XSN1_9ACTN</name>
<dbReference type="GO" id="GO:0070069">
    <property type="term" value="C:cytochrome complex"/>
    <property type="evidence" value="ECO:0007669"/>
    <property type="project" value="TreeGrafter"/>
</dbReference>
<dbReference type="GO" id="GO:0019646">
    <property type="term" value="P:aerobic electron transport chain"/>
    <property type="evidence" value="ECO:0007669"/>
    <property type="project" value="TreeGrafter"/>
</dbReference>
<feature type="transmembrane region" description="Helical" evidence="13">
    <location>
        <begin position="82"/>
        <end position="102"/>
    </location>
</feature>
<evidence type="ECO:0000313" key="15">
    <source>
        <dbReference type="Proteomes" id="UP000662939"/>
    </source>
</evidence>
<keyword evidence="5" id="KW-0349">Heme</keyword>
<feature type="transmembrane region" description="Helical" evidence="13">
    <location>
        <begin position="161"/>
        <end position="182"/>
    </location>
</feature>
<evidence type="ECO:0000256" key="11">
    <source>
        <dbReference type="ARBA" id="ARBA00023136"/>
    </source>
</evidence>
<dbReference type="KEGG" id="nav:JQS30_07200"/>
<evidence type="ECO:0000256" key="12">
    <source>
        <dbReference type="SAM" id="MobiDB-lite"/>
    </source>
</evidence>
<gene>
    <name evidence="14" type="primary">cydB</name>
    <name evidence="14" type="ORF">JQS30_07200</name>
</gene>
<dbReference type="InterPro" id="IPR003317">
    <property type="entry name" value="Cyt-d_oxidase_su2"/>
</dbReference>
<dbReference type="GO" id="GO:0009055">
    <property type="term" value="F:electron transfer activity"/>
    <property type="evidence" value="ECO:0007669"/>
    <property type="project" value="TreeGrafter"/>
</dbReference>